<keyword evidence="2" id="KW-0238">DNA-binding</keyword>
<dbReference type="InterPro" id="IPR011711">
    <property type="entry name" value="GntR_C"/>
</dbReference>
<reference evidence="5 6" key="1">
    <citation type="submission" date="2020-04" db="EMBL/GenBank/DDBJ databases">
        <title>Whole genome sequencing of clinical and environmental type strains of Ochrobactrum.</title>
        <authorList>
            <person name="Dharne M."/>
        </authorList>
    </citation>
    <scope>NUCLEOTIDE SEQUENCE [LARGE SCALE GENOMIC DNA]</scope>
    <source>
        <strain evidence="5 6">DSM 13340</strain>
    </source>
</reference>
<dbReference type="InterPro" id="IPR036390">
    <property type="entry name" value="WH_DNA-bd_sf"/>
</dbReference>
<proteinExistence type="predicted"/>
<dbReference type="InterPro" id="IPR000524">
    <property type="entry name" value="Tscrpt_reg_HTH_GntR"/>
</dbReference>
<dbReference type="GO" id="GO:0003700">
    <property type="term" value="F:DNA-binding transcription factor activity"/>
    <property type="evidence" value="ECO:0007669"/>
    <property type="project" value="InterPro"/>
</dbReference>
<dbReference type="Gene3D" id="1.20.120.530">
    <property type="entry name" value="GntR ligand-binding domain-like"/>
    <property type="match status" value="1"/>
</dbReference>
<evidence type="ECO:0000256" key="3">
    <source>
        <dbReference type="ARBA" id="ARBA00023163"/>
    </source>
</evidence>
<dbReference type="AlphaFoldDB" id="A0A7X6JB55"/>
<dbReference type="InterPro" id="IPR008920">
    <property type="entry name" value="TF_FadR/GntR_C"/>
</dbReference>
<protein>
    <submittedName>
        <fullName evidence="5">GntR family transcriptional regulator</fullName>
    </submittedName>
</protein>
<accession>A0A7X6JB55</accession>
<dbReference type="GO" id="GO:0003677">
    <property type="term" value="F:DNA binding"/>
    <property type="evidence" value="ECO:0007669"/>
    <property type="project" value="UniProtKB-KW"/>
</dbReference>
<evidence type="ECO:0000259" key="4">
    <source>
        <dbReference type="PROSITE" id="PS50949"/>
    </source>
</evidence>
<dbReference type="Proteomes" id="UP000558475">
    <property type="component" value="Unassembled WGS sequence"/>
</dbReference>
<evidence type="ECO:0000256" key="2">
    <source>
        <dbReference type="ARBA" id="ARBA00023125"/>
    </source>
</evidence>
<evidence type="ECO:0000256" key="1">
    <source>
        <dbReference type="ARBA" id="ARBA00023015"/>
    </source>
</evidence>
<dbReference type="SMART" id="SM00345">
    <property type="entry name" value="HTH_GNTR"/>
    <property type="match status" value="1"/>
</dbReference>
<dbReference type="SUPFAM" id="SSF46785">
    <property type="entry name" value="Winged helix' DNA-binding domain"/>
    <property type="match status" value="1"/>
</dbReference>
<name>A0A7X6JB55_9HYPH</name>
<dbReference type="PROSITE" id="PS50949">
    <property type="entry name" value="HTH_GNTR"/>
    <property type="match status" value="1"/>
</dbReference>
<feature type="domain" description="HTH gntR-type" evidence="4">
    <location>
        <begin position="15"/>
        <end position="82"/>
    </location>
</feature>
<dbReference type="EMBL" id="JAAXZB010000002">
    <property type="protein sequence ID" value="NKW10577.1"/>
    <property type="molecule type" value="Genomic_DNA"/>
</dbReference>
<dbReference type="Pfam" id="PF00392">
    <property type="entry name" value="GntR"/>
    <property type="match status" value="1"/>
</dbReference>
<gene>
    <name evidence="5" type="ORF">HGG76_19245</name>
</gene>
<comment type="caution">
    <text evidence="5">The sequence shown here is derived from an EMBL/GenBank/DDBJ whole genome shotgun (WGS) entry which is preliminary data.</text>
</comment>
<keyword evidence="1" id="KW-0805">Transcription regulation</keyword>
<dbReference type="InterPro" id="IPR036388">
    <property type="entry name" value="WH-like_DNA-bd_sf"/>
</dbReference>
<dbReference type="Gene3D" id="1.10.10.10">
    <property type="entry name" value="Winged helix-like DNA-binding domain superfamily/Winged helix DNA-binding domain"/>
    <property type="match status" value="1"/>
</dbReference>
<evidence type="ECO:0000313" key="6">
    <source>
        <dbReference type="Proteomes" id="UP000558475"/>
    </source>
</evidence>
<evidence type="ECO:0000313" key="5">
    <source>
        <dbReference type="EMBL" id="NKW10577.1"/>
    </source>
</evidence>
<dbReference type="CDD" id="cd07377">
    <property type="entry name" value="WHTH_GntR"/>
    <property type="match status" value="1"/>
</dbReference>
<dbReference type="PANTHER" id="PTHR43537:SF53">
    <property type="entry name" value="HTH-TYPE TRANSCRIPTIONAL REPRESSOR NANR"/>
    <property type="match status" value="1"/>
</dbReference>
<keyword evidence="3" id="KW-0804">Transcription</keyword>
<dbReference type="SMART" id="SM00895">
    <property type="entry name" value="FCD"/>
    <property type="match status" value="1"/>
</dbReference>
<dbReference type="PANTHER" id="PTHR43537">
    <property type="entry name" value="TRANSCRIPTIONAL REGULATOR, GNTR FAMILY"/>
    <property type="match status" value="1"/>
</dbReference>
<sequence length="303" mass="34106">MNLAATNTTDQNGGNARWLPVYNGLREAVVSHRLLPGTKLPEDELATIYSVSRAFVRSALQALAHDRLVRLEPNRGAFVAEPSREEAREVFEARLLIEPQVAALAAKVVEPQQVKQLRQHLHDEHEALHAGRDSEAIMLSALFHTHLAEISGHSILAGFVDDLLPRSSLIISLYWERRETTCQSDAHHALVDAIEQHRSDDAAALMKTHILDLLAGLNLERVEKNRSVFQIFCVRARFDLIESDLHSNSSISGIIYRSSFHSGRIMLWNMARNGAFTTAQKLRIKETVQTSKMDARISFRILR</sequence>
<organism evidence="5 6">
    <name type="scientific">Brucella tritici</name>
    <dbReference type="NCBI Taxonomy" id="94626"/>
    <lineage>
        <taxon>Bacteria</taxon>
        <taxon>Pseudomonadati</taxon>
        <taxon>Pseudomonadota</taxon>
        <taxon>Alphaproteobacteria</taxon>
        <taxon>Hyphomicrobiales</taxon>
        <taxon>Brucellaceae</taxon>
        <taxon>Brucella/Ochrobactrum group</taxon>
        <taxon>Brucella</taxon>
    </lineage>
</organism>
<dbReference type="Pfam" id="PF07729">
    <property type="entry name" value="FCD"/>
    <property type="match status" value="1"/>
</dbReference>
<dbReference type="SUPFAM" id="SSF48008">
    <property type="entry name" value="GntR ligand-binding domain-like"/>
    <property type="match status" value="1"/>
</dbReference>